<keyword evidence="1" id="KW-0472">Membrane</keyword>
<evidence type="ECO:0000256" key="1">
    <source>
        <dbReference type="SAM" id="Phobius"/>
    </source>
</evidence>
<keyword evidence="1" id="KW-1133">Transmembrane helix</keyword>
<keyword evidence="4" id="KW-1185">Reference proteome</keyword>
<accession>A0A4Y7PS35</accession>
<dbReference type="EMBL" id="ML170215">
    <property type="protein sequence ID" value="TDL17846.1"/>
    <property type="molecule type" value="Genomic_DNA"/>
</dbReference>
<dbReference type="Proteomes" id="UP000294933">
    <property type="component" value="Unassembled WGS sequence"/>
</dbReference>
<proteinExistence type="predicted"/>
<dbReference type="AlphaFoldDB" id="A0A4Y7PS35"/>
<name>A0A4Y7PS35_9AGAM</name>
<protein>
    <recommendedName>
        <fullName evidence="2">DUF6535 domain-containing protein</fullName>
    </recommendedName>
</protein>
<feature type="domain" description="DUF6535" evidence="2">
    <location>
        <begin position="25"/>
        <end position="60"/>
    </location>
</feature>
<dbReference type="VEuPathDB" id="FungiDB:BD410DRAFT_882548"/>
<feature type="transmembrane region" description="Helical" evidence="1">
    <location>
        <begin position="40"/>
        <end position="60"/>
    </location>
</feature>
<sequence length="309" mass="34915">MGTSIPAIPAKLLIDVRAGKSSAIRIRKYGMVEMDVVVEAIPVLLHISLILFFVGLLLFVRAVNFTLATYLLCFSAVGGAAYTFLTITPLVFRGCPYKTPFTGFSGLCGASPFQRMWRFIIVILARLDVFLLSPFVRLWLPSYGFPEWTEAMEVPESAWSTIRRFGKCLRGIHPSFKNIYSLRRNMHSFVTSRCTSAIYALLRACQRLSAALRKHRQPFHDVLTIRDVHALQWTLEYSKRDIELFKVVSNVPAFVQYYESSPEVYAILWQTGVMSHAHPLLRSCVSDSSQETQSVLVSCLESIICLTPC</sequence>
<evidence type="ECO:0000259" key="2">
    <source>
        <dbReference type="Pfam" id="PF20153"/>
    </source>
</evidence>
<keyword evidence="1" id="KW-0812">Transmembrane</keyword>
<dbReference type="Pfam" id="PF20153">
    <property type="entry name" value="DUF6535"/>
    <property type="match status" value="1"/>
</dbReference>
<evidence type="ECO:0000313" key="4">
    <source>
        <dbReference type="Proteomes" id="UP000294933"/>
    </source>
</evidence>
<evidence type="ECO:0000313" key="3">
    <source>
        <dbReference type="EMBL" id="TDL17846.1"/>
    </source>
</evidence>
<reference evidence="3 4" key="1">
    <citation type="submission" date="2018-06" db="EMBL/GenBank/DDBJ databases">
        <title>A transcriptomic atlas of mushroom development highlights an independent origin of complex multicellularity.</title>
        <authorList>
            <consortium name="DOE Joint Genome Institute"/>
            <person name="Krizsan K."/>
            <person name="Almasi E."/>
            <person name="Merenyi Z."/>
            <person name="Sahu N."/>
            <person name="Viragh M."/>
            <person name="Koszo T."/>
            <person name="Mondo S."/>
            <person name="Kiss B."/>
            <person name="Balint B."/>
            <person name="Kues U."/>
            <person name="Barry K."/>
            <person name="Hegedus J.C."/>
            <person name="Henrissat B."/>
            <person name="Johnson J."/>
            <person name="Lipzen A."/>
            <person name="Ohm R."/>
            <person name="Nagy I."/>
            <person name="Pangilinan J."/>
            <person name="Yan J."/>
            <person name="Xiong Y."/>
            <person name="Grigoriev I.V."/>
            <person name="Hibbett D.S."/>
            <person name="Nagy L.G."/>
        </authorList>
    </citation>
    <scope>NUCLEOTIDE SEQUENCE [LARGE SCALE GENOMIC DNA]</scope>
    <source>
        <strain evidence="3 4">SZMC22713</strain>
    </source>
</reference>
<gene>
    <name evidence="3" type="ORF">BD410DRAFT_882548</name>
</gene>
<feature type="transmembrane region" description="Helical" evidence="1">
    <location>
        <begin position="67"/>
        <end position="92"/>
    </location>
</feature>
<dbReference type="InterPro" id="IPR045338">
    <property type="entry name" value="DUF6535"/>
</dbReference>
<organism evidence="3 4">
    <name type="scientific">Rickenella mellea</name>
    <dbReference type="NCBI Taxonomy" id="50990"/>
    <lineage>
        <taxon>Eukaryota</taxon>
        <taxon>Fungi</taxon>
        <taxon>Dikarya</taxon>
        <taxon>Basidiomycota</taxon>
        <taxon>Agaricomycotina</taxon>
        <taxon>Agaricomycetes</taxon>
        <taxon>Hymenochaetales</taxon>
        <taxon>Rickenellaceae</taxon>
        <taxon>Rickenella</taxon>
    </lineage>
</organism>